<feature type="transmembrane region" description="Helical" evidence="2">
    <location>
        <begin position="176"/>
        <end position="200"/>
    </location>
</feature>
<dbReference type="Pfam" id="PF13347">
    <property type="entry name" value="MFS_2"/>
    <property type="match status" value="1"/>
</dbReference>
<dbReference type="InterPro" id="IPR036259">
    <property type="entry name" value="MFS_trans_sf"/>
</dbReference>
<protein>
    <submittedName>
        <fullName evidence="3">MFS transporter</fullName>
    </submittedName>
</protein>
<dbReference type="PANTHER" id="PTHR11328">
    <property type="entry name" value="MAJOR FACILITATOR SUPERFAMILY DOMAIN-CONTAINING PROTEIN"/>
    <property type="match status" value="1"/>
</dbReference>
<reference evidence="3 4" key="1">
    <citation type="submission" date="2018-01" db="EMBL/GenBank/DDBJ databases">
        <title>The draft genome sequence of Halioglobus lutimaris HF004.</title>
        <authorList>
            <person name="Du Z.-J."/>
            <person name="Shi M.-J."/>
        </authorList>
    </citation>
    <scope>NUCLEOTIDE SEQUENCE [LARGE SCALE GENOMIC DNA]</scope>
    <source>
        <strain evidence="3 4">HF004</strain>
    </source>
</reference>
<feature type="transmembrane region" description="Helical" evidence="2">
    <location>
        <begin position="88"/>
        <end position="109"/>
    </location>
</feature>
<accession>A0A2N5X8B4</accession>
<feature type="transmembrane region" description="Helical" evidence="2">
    <location>
        <begin position="151"/>
        <end position="170"/>
    </location>
</feature>
<comment type="similarity">
    <text evidence="1">Belongs to the sodium:galactoside symporter (TC 2.A.2) family.</text>
</comment>
<dbReference type="RefSeq" id="WP_075999569.1">
    <property type="nucleotide sequence ID" value="NZ_PKUS01000001.1"/>
</dbReference>
<feature type="transmembrane region" description="Helical" evidence="2">
    <location>
        <begin position="261"/>
        <end position="284"/>
    </location>
</feature>
<dbReference type="GO" id="GO:0005886">
    <property type="term" value="C:plasma membrane"/>
    <property type="evidence" value="ECO:0007669"/>
    <property type="project" value="TreeGrafter"/>
</dbReference>
<feature type="transmembrane region" description="Helical" evidence="2">
    <location>
        <begin position="319"/>
        <end position="338"/>
    </location>
</feature>
<feature type="transmembrane region" description="Helical" evidence="2">
    <location>
        <begin position="405"/>
        <end position="426"/>
    </location>
</feature>
<gene>
    <name evidence="3" type="ORF">C0039_00830</name>
</gene>
<dbReference type="GO" id="GO:0015293">
    <property type="term" value="F:symporter activity"/>
    <property type="evidence" value="ECO:0007669"/>
    <property type="project" value="InterPro"/>
</dbReference>
<evidence type="ECO:0000256" key="1">
    <source>
        <dbReference type="ARBA" id="ARBA00009617"/>
    </source>
</evidence>
<dbReference type="AlphaFoldDB" id="A0A2N5X8B4"/>
<feature type="transmembrane region" description="Helical" evidence="2">
    <location>
        <begin position="296"/>
        <end position="313"/>
    </location>
</feature>
<keyword evidence="4" id="KW-1185">Reference proteome</keyword>
<evidence type="ECO:0000256" key="2">
    <source>
        <dbReference type="SAM" id="Phobius"/>
    </source>
</evidence>
<evidence type="ECO:0000313" key="3">
    <source>
        <dbReference type="EMBL" id="PLW70708.1"/>
    </source>
</evidence>
<sequence>MTHSVHSNADAPLPLATLAAYGSLAFPMAAGFIALQVIVPTFYAQALGLSLTAVGGILLVARLWDMITDPLVGFLSDRTPAHWGRRKIWVICSAPLIAGSVWLLFNPPAGVSNTYLLLCAMGIYIAGTMALVPINAWGAELSSNYHQRSRVAGSRVVFGLAGTMVALLLIDNSSNTALQASLTAIALLVLVSLAATVPVATRWVPDNSLASPEGNNLRGALRLLLQPSPFRRLLLAFLLNGVANAIPATLFLLFVTHVLEAPALAGPVLLLYFLCSAISVPIWVRVARRYGKHQTWCTAVTLACVFFLGAPFLGASDTAWYVVIVVGTGLMIGADLALPSAINGDLIEWDAHANGQRRPGLFFALWGTASKLAFALAVGFIFPLLDLIGFDATGANSAEDVRMLAVLYGVPSILFKLAAVALMYNFPIDEAEHQRLRNELAADESEERSGAH</sequence>
<dbReference type="GO" id="GO:0008643">
    <property type="term" value="P:carbohydrate transport"/>
    <property type="evidence" value="ECO:0007669"/>
    <property type="project" value="InterPro"/>
</dbReference>
<dbReference type="SUPFAM" id="SSF103473">
    <property type="entry name" value="MFS general substrate transporter"/>
    <property type="match status" value="1"/>
</dbReference>
<comment type="caution">
    <text evidence="3">The sequence shown here is derived from an EMBL/GenBank/DDBJ whole genome shotgun (WGS) entry which is preliminary data.</text>
</comment>
<dbReference type="Proteomes" id="UP000235005">
    <property type="component" value="Unassembled WGS sequence"/>
</dbReference>
<dbReference type="Gene3D" id="1.20.1250.20">
    <property type="entry name" value="MFS general substrate transporter like domains"/>
    <property type="match status" value="2"/>
</dbReference>
<feature type="transmembrane region" description="Helical" evidence="2">
    <location>
        <begin position="12"/>
        <end position="36"/>
    </location>
</feature>
<feature type="transmembrane region" description="Helical" evidence="2">
    <location>
        <begin position="42"/>
        <end position="61"/>
    </location>
</feature>
<keyword evidence="2" id="KW-0812">Transmembrane</keyword>
<dbReference type="EMBL" id="PKUS01000001">
    <property type="protein sequence ID" value="PLW70708.1"/>
    <property type="molecule type" value="Genomic_DNA"/>
</dbReference>
<dbReference type="InterPro" id="IPR039672">
    <property type="entry name" value="MFS_2"/>
</dbReference>
<dbReference type="OrthoDB" id="181905at2"/>
<evidence type="ECO:0000313" key="4">
    <source>
        <dbReference type="Proteomes" id="UP000235005"/>
    </source>
</evidence>
<feature type="transmembrane region" description="Helical" evidence="2">
    <location>
        <begin position="115"/>
        <end position="139"/>
    </location>
</feature>
<organism evidence="3 4">
    <name type="scientific">Pseudohalioglobus lutimaris</name>
    <dbReference type="NCBI Taxonomy" id="1737061"/>
    <lineage>
        <taxon>Bacteria</taxon>
        <taxon>Pseudomonadati</taxon>
        <taxon>Pseudomonadota</taxon>
        <taxon>Gammaproteobacteria</taxon>
        <taxon>Cellvibrionales</taxon>
        <taxon>Halieaceae</taxon>
        <taxon>Pseudohalioglobus</taxon>
    </lineage>
</organism>
<name>A0A2N5X8B4_9GAMM</name>
<keyword evidence="2" id="KW-0472">Membrane</keyword>
<dbReference type="PANTHER" id="PTHR11328:SF24">
    <property type="entry name" value="MAJOR FACILITATOR SUPERFAMILY (MFS) PROFILE DOMAIN-CONTAINING PROTEIN"/>
    <property type="match status" value="1"/>
</dbReference>
<feature type="transmembrane region" description="Helical" evidence="2">
    <location>
        <begin position="233"/>
        <end position="255"/>
    </location>
</feature>
<keyword evidence="2" id="KW-1133">Transmembrane helix</keyword>
<proteinExistence type="inferred from homology"/>
<feature type="transmembrane region" description="Helical" evidence="2">
    <location>
        <begin position="359"/>
        <end position="385"/>
    </location>
</feature>